<dbReference type="InterPro" id="IPR020458">
    <property type="entry name" value="Znf_DskA_TraR_CS"/>
</dbReference>
<dbReference type="RefSeq" id="WP_062251392.1">
    <property type="nucleotide sequence ID" value="NZ_CP014229.1"/>
</dbReference>
<sequence>MEHTLKDVQTKLAEEQQRLAHLREAFQVQYCADELDAAGLLATAHLAQSRAAHSAERIRGLQSLLDFLRHGGRPLCEDCGEEIPLVRLLAAPGATRCRECQQMLEDGEGGPATGLVAETSSMHGLAGNY</sequence>
<name>A0A0X8JHH5_9BACT</name>
<accession>A0A0X8JHH5</accession>
<protein>
    <submittedName>
        <fullName evidence="6">Transcriptional regulator</fullName>
    </submittedName>
</protein>
<evidence type="ECO:0000256" key="2">
    <source>
        <dbReference type="ARBA" id="ARBA00022771"/>
    </source>
</evidence>
<reference evidence="7" key="1">
    <citation type="submission" date="2016-02" db="EMBL/GenBank/DDBJ databases">
        <authorList>
            <person name="Holder M.E."/>
            <person name="Ajami N.J."/>
            <person name="Petrosino J.F."/>
        </authorList>
    </citation>
    <scope>NUCLEOTIDE SEQUENCE [LARGE SCALE GENOMIC DNA]</scope>
    <source>
        <strain evidence="7">CCUG 45958</strain>
    </source>
</reference>
<evidence type="ECO:0000313" key="6">
    <source>
        <dbReference type="EMBL" id="AMD88913.1"/>
    </source>
</evidence>
<dbReference type="PROSITE" id="PS01102">
    <property type="entry name" value="ZF_DKSA_1"/>
    <property type="match status" value="1"/>
</dbReference>
<dbReference type="STRING" id="44742.AXF13_01590"/>
<dbReference type="Pfam" id="PF01258">
    <property type="entry name" value="zf-dskA_traR"/>
    <property type="match status" value="1"/>
</dbReference>
<evidence type="ECO:0000256" key="3">
    <source>
        <dbReference type="ARBA" id="ARBA00022833"/>
    </source>
</evidence>
<keyword evidence="7" id="KW-1185">Reference proteome</keyword>
<dbReference type="PROSITE" id="PS51128">
    <property type="entry name" value="ZF_DKSA_2"/>
    <property type="match status" value="1"/>
</dbReference>
<dbReference type="KEGG" id="dfi:AXF13_01590"/>
<dbReference type="AlphaFoldDB" id="A0A0X8JHH5"/>
<dbReference type="PANTHER" id="PTHR33823">
    <property type="entry name" value="RNA POLYMERASE-BINDING TRANSCRIPTION FACTOR DKSA-RELATED"/>
    <property type="match status" value="1"/>
</dbReference>
<dbReference type="Proteomes" id="UP000069241">
    <property type="component" value="Chromosome"/>
</dbReference>
<dbReference type="InterPro" id="IPR000962">
    <property type="entry name" value="Znf_DskA_TraR"/>
</dbReference>
<dbReference type="EMBL" id="CP014229">
    <property type="protein sequence ID" value="AMD88913.1"/>
    <property type="molecule type" value="Genomic_DNA"/>
</dbReference>
<gene>
    <name evidence="6" type="ORF">AXF13_01590</name>
</gene>
<proteinExistence type="predicted"/>
<organism evidence="6 7">
    <name type="scientific">Desulfovibrio fairfieldensis</name>
    <dbReference type="NCBI Taxonomy" id="44742"/>
    <lineage>
        <taxon>Bacteria</taxon>
        <taxon>Pseudomonadati</taxon>
        <taxon>Thermodesulfobacteriota</taxon>
        <taxon>Desulfovibrionia</taxon>
        <taxon>Desulfovibrionales</taxon>
        <taxon>Desulfovibrionaceae</taxon>
        <taxon>Desulfovibrio</taxon>
    </lineage>
</organism>
<evidence type="ECO:0000313" key="7">
    <source>
        <dbReference type="Proteomes" id="UP000069241"/>
    </source>
</evidence>
<evidence type="ECO:0000256" key="4">
    <source>
        <dbReference type="PROSITE-ProRule" id="PRU00510"/>
    </source>
</evidence>
<dbReference type="Gene3D" id="1.20.120.910">
    <property type="entry name" value="DksA, coiled-coil domain"/>
    <property type="match status" value="1"/>
</dbReference>
<dbReference type="GO" id="GO:0008270">
    <property type="term" value="F:zinc ion binding"/>
    <property type="evidence" value="ECO:0007669"/>
    <property type="project" value="UniProtKB-KW"/>
</dbReference>
<keyword evidence="2" id="KW-0863">Zinc-finger</keyword>
<keyword evidence="1" id="KW-0479">Metal-binding</keyword>
<dbReference type="SUPFAM" id="SSF57716">
    <property type="entry name" value="Glucocorticoid receptor-like (DNA-binding domain)"/>
    <property type="match status" value="1"/>
</dbReference>
<keyword evidence="3" id="KW-0862">Zinc</keyword>
<feature type="domain" description="Zinc finger DksA/TraR C4-type" evidence="5">
    <location>
        <begin position="74"/>
        <end position="102"/>
    </location>
</feature>
<evidence type="ECO:0000259" key="5">
    <source>
        <dbReference type="Pfam" id="PF01258"/>
    </source>
</evidence>
<evidence type="ECO:0000256" key="1">
    <source>
        <dbReference type="ARBA" id="ARBA00022723"/>
    </source>
</evidence>
<feature type="zinc finger region" description="dksA C4-type" evidence="4">
    <location>
        <begin position="76"/>
        <end position="100"/>
    </location>
</feature>
<dbReference type="PANTHER" id="PTHR33823:SF4">
    <property type="entry name" value="GENERAL STRESS PROTEIN 16O"/>
    <property type="match status" value="1"/>
</dbReference>